<reference evidence="1" key="1">
    <citation type="submission" date="2020-05" db="EMBL/GenBank/DDBJ databases">
        <authorList>
            <person name="Chiriac C."/>
            <person name="Salcher M."/>
            <person name="Ghai R."/>
            <person name="Kavagutti S V."/>
        </authorList>
    </citation>
    <scope>NUCLEOTIDE SEQUENCE</scope>
</reference>
<sequence length="92" mass="9909">MASLETVLKDFAARLGFEIRITSSVKPIVTAIAAGSLNNRANLLRFPISLRDRLVSDEASNSLTLETAIETNPSILGSVSFSIDKLALPFCE</sequence>
<protein>
    <submittedName>
        <fullName evidence="1">Unannotated protein</fullName>
    </submittedName>
</protein>
<name>A0A6J6M378_9ZZZZ</name>
<gene>
    <name evidence="1" type="ORF">UFOPK2312_00441</name>
</gene>
<organism evidence="1">
    <name type="scientific">freshwater metagenome</name>
    <dbReference type="NCBI Taxonomy" id="449393"/>
    <lineage>
        <taxon>unclassified sequences</taxon>
        <taxon>metagenomes</taxon>
        <taxon>ecological metagenomes</taxon>
    </lineage>
</organism>
<dbReference type="EMBL" id="CAEZWY010000031">
    <property type="protein sequence ID" value="CAB4668707.1"/>
    <property type="molecule type" value="Genomic_DNA"/>
</dbReference>
<dbReference type="AlphaFoldDB" id="A0A6J6M378"/>
<accession>A0A6J6M378</accession>
<proteinExistence type="predicted"/>
<evidence type="ECO:0000313" key="1">
    <source>
        <dbReference type="EMBL" id="CAB4668707.1"/>
    </source>
</evidence>